<dbReference type="InterPro" id="IPR006634">
    <property type="entry name" value="TLC-dom"/>
</dbReference>
<dbReference type="GO" id="GO:0005783">
    <property type="term" value="C:endoplasmic reticulum"/>
    <property type="evidence" value="ECO:0007669"/>
    <property type="project" value="TreeGrafter"/>
</dbReference>
<dbReference type="GO" id="GO:0016020">
    <property type="term" value="C:membrane"/>
    <property type="evidence" value="ECO:0007669"/>
    <property type="project" value="UniProtKB-SubCell"/>
</dbReference>
<keyword evidence="4 5" id="KW-0472">Membrane</keyword>
<dbReference type="EMBL" id="MN738775">
    <property type="protein sequence ID" value="QHS84229.1"/>
    <property type="molecule type" value="Genomic_DNA"/>
</dbReference>
<feature type="transmembrane region" description="Helical" evidence="5">
    <location>
        <begin position="209"/>
        <end position="226"/>
    </location>
</feature>
<feature type="transmembrane region" description="Helical" evidence="5">
    <location>
        <begin position="7"/>
        <end position="31"/>
    </location>
</feature>
<sequence length="241" mass="28287">MKKKVEYILKVICYTLIFCFVHSSNVINYLKPNTKENEEYNKNVHLNAVDFVDFGITMIMSIINIFTSYNLNSSSLSRVYGKDSIGIESLLLHISMSIYEIFYQVLMEKKWLVLIHHLIVIIGFSSFIYYGIGQYYLNTLAIAEITNIFLVPFLLIKRNNIYLDKLFYIGLLTGVSFIFVRILLLPYMLYNTTVDMKYIPENKIIEINIGQFIILLIILISVYWFYKLCKGGIKEYRKLYG</sequence>
<keyword evidence="2 5" id="KW-0812">Transmembrane</keyword>
<evidence type="ECO:0000256" key="5">
    <source>
        <dbReference type="SAM" id="Phobius"/>
    </source>
</evidence>
<name>A0A6C0AW94_9ZZZZ</name>
<feature type="domain" description="TLC" evidence="6">
    <location>
        <begin position="39"/>
        <end position="237"/>
    </location>
</feature>
<evidence type="ECO:0000256" key="3">
    <source>
        <dbReference type="ARBA" id="ARBA00022989"/>
    </source>
</evidence>
<evidence type="ECO:0000313" key="7">
    <source>
        <dbReference type="EMBL" id="QHS84229.1"/>
    </source>
</evidence>
<dbReference type="Pfam" id="PF03798">
    <property type="entry name" value="TRAM_LAG1_CLN8"/>
    <property type="match status" value="1"/>
</dbReference>
<organism evidence="7">
    <name type="scientific">viral metagenome</name>
    <dbReference type="NCBI Taxonomy" id="1070528"/>
    <lineage>
        <taxon>unclassified sequences</taxon>
        <taxon>metagenomes</taxon>
        <taxon>organismal metagenomes</taxon>
    </lineage>
</organism>
<dbReference type="GO" id="GO:0055088">
    <property type="term" value="P:lipid homeostasis"/>
    <property type="evidence" value="ECO:0007669"/>
    <property type="project" value="TreeGrafter"/>
</dbReference>
<dbReference type="PANTHER" id="PTHR13439:SF0">
    <property type="entry name" value="TOPOISOMERASE I DAMAGE AFFECTED PROTEIN 4"/>
    <property type="match status" value="1"/>
</dbReference>
<protein>
    <recommendedName>
        <fullName evidence="6">TLC domain-containing protein</fullName>
    </recommendedName>
</protein>
<dbReference type="PANTHER" id="PTHR13439">
    <property type="entry name" value="CT120 PROTEIN"/>
    <property type="match status" value="1"/>
</dbReference>
<comment type="subcellular location">
    <subcellularLocation>
        <location evidence="1">Membrane</location>
        <topology evidence="1">Multi-pass membrane protein</topology>
    </subcellularLocation>
</comment>
<feature type="transmembrane region" description="Helical" evidence="5">
    <location>
        <begin position="111"/>
        <end position="129"/>
    </location>
</feature>
<reference evidence="7" key="1">
    <citation type="journal article" date="2020" name="Nature">
        <title>Giant virus diversity and host interactions through global metagenomics.</title>
        <authorList>
            <person name="Schulz F."/>
            <person name="Roux S."/>
            <person name="Paez-Espino D."/>
            <person name="Jungbluth S."/>
            <person name="Walsh D.A."/>
            <person name="Denef V.J."/>
            <person name="McMahon K.D."/>
            <person name="Konstantinidis K.T."/>
            <person name="Eloe-Fadrosh E.A."/>
            <person name="Kyrpides N.C."/>
            <person name="Woyke T."/>
        </authorList>
    </citation>
    <scope>NUCLEOTIDE SEQUENCE</scope>
    <source>
        <strain evidence="7">GVMAG-S-ERX555965-48</strain>
    </source>
</reference>
<dbReference type="AlphaFoldDB" id="A0A6C0AW94"/>
<accession>A0A6C0AW94</accession>
<evidence type="ECO:0000256" key="4">
    <source>
        <dbReference type="ARBA" id="ARBA00023136"/>
    </source>
</evidence>
<keyword evidence="3 5" id="KW-1133">Transmembrane helix</keyword>
<evidence type="ECO:0000256" key="2">
    <source>
        <dbReference type="ARBA" id="ARBA00022692"/>
    </source>
</evidence>
<feature type="transmembrane region" description="Helical" evidence="5">
    <location>
        <begin position="51"/>
        <end position="71"/>
    </location>
</feature>
<evidence type="ECO:0000259" key="6">
    <source>
        <dbReference type="PROSITE" id="PS50922"/>
    </source>
</evidence>
<feature type="transmembrane region" description="Helical" evidence="5">
    <location>
        <begin position="167"/>
        <end position="189"/>
    </location>
</feature>
<dbReference type="PROSITE" id="PS50922">
    <property type="entry name" value="TLC"/>
    <property type="match status" value="1"/>
</dbReference>
<proteinExistence type="predicted"/>
<evidence type="ECO:0000256" key="1">
    <source>
        <dbReference type="ARBA" id="ARBA00004141"/>
    </source>
</evidence>
<dbReference type="InterPro" id="IPR050846">
    <property type="entry name" value="TLCD"/>
</dbReference>
<feature type="transmembrane region" description="Helical" evidence="5">
    <location>
        <begin position="135"/>
        <end position="155"/>
    </location>
</feature>